<evidence type="ECO:0000256" key="4">
    <source>
        <dbReference type="ARBA" id="ARBA00022729"/>
    </source>
</evidence>
<accession>A0A1I3LU58</accession>
<evidence type="ECO:0000313" key="7">
    <source>
        <dbReference type="EMBL" id="SFI88193.1"/>
    </source>
</evidence>
<dbReference type="InterPro" id="IPR039424">
    <property type="entry name" value="SBP_5"/>
</dbReference>
<gene>
    <name evidence="7" type="ORF">SAMN05421852_102321</name>
</gene>
<dbReference type="Gene3D" id="3.40.190.10">
    <property type="entry name" value="Periplasmic binding protein-like II"/>
    <property type="match status" value="1"/>
</dbReference>
<evidence type="ECO:0000256" key="2">
    <source>
        <dbReference type="ARBA" id="ARBA00005695"/>
    </source>
</evidence>
<dbReference type="PROSITE" id="PS01040">
    <property type="entry name" value="SBP_BACTERIAL_5"/>
    <property type="match status" value="1"/>
</dbReference>
<evidence type="ECO:0000256" key="1">
    <source>
        <dbReference type="ARBA" id="ARBA00004193"/>
    </source>
</evidence>
<dbReference type="AlphaFoldDB" id="A0A1I3LU58"/>
<dbReference type="InterPro" id="IPR030678">
    <property type="entry name" value="Peptide/Ni-bd"/>
</dbReference>
<dbReference type="PANTHER" id="PTHR30290:SF9">
    <property type="entry name" value="OLIGOPEPTIDE-BINDING PROTEIN APPA"/>
    <property type="match status" value="1"/>
</dbReference>
<dbReference type="InterPro" id="IPR000914">
    <property type="entry name" value="SBP_5_dom"/>
</dbReference>
<dbReference type="STRING" id="46223.SAMN05421852_102321"/>
<evidence type="ECO:0000313" key="8">
    <source>
        <dbReference type="Proteomes" id="UP000199545"/>
    </source>
</evidence>
<dbReference type="Gene3D" id="3.10.105.10">
    <property type="entry name" value="Dipeptide-binding Protein, Domain 3"/>
    <property type="match status" value="1"/>
</dbReference>
<dbReference type="GO" id="GO:1904680">
    <property type="term" value="F:peptide transmembrane transporter activity"/>
    <property type="evidence" value="ECO:0007669"/>
    <property type="project" value="TreeGrafter"/>
</dbReference>
<dbReference type="GO" id="GO:0043190">
    <property type="term" value="C:ATP-binding cassette (ABC) transporter complex"/>
    <property type="evidence" value="ECO:0007669"/>
    <property type="project" value="InterPro"/>
</dbReference>
<proteinExistence type="inferred from homology"/>
<comment type="subcellular location">
    <subcellularLocation>
        <location evidence="1">Cell membrane</location>
        <topology evidence="1">Lipid-anchor</topology>
    </subcellularLocation>
</comment>
<dbReference type="Gene3D" id="3.90.76.10">
    <property type="entry name" value="Dipeptide-binding Protein, Domain 1"/>
    <property type="match status" value="1"/>
</dbReference>
<comment type="similarity">
    <text evidence="2">Belongs to the bacterial solute-binding protein 5 family.</text>
</comment>
<dbReference type="PIRSF" id="PIRSF002741">
    <property type="entry name" value="MppA"/>
    <property type="match status" value="1"/>
</dbReference>
<reference evidence="7 8" key="1">
    <citation type="submission" date="2016-10" db="EMBL/GenBank/DDBJ databases">
        <authorList>
            <person name="de Groot N.N."/>
        </authorList>
    </citation>
    <scope>NUCLEOTIDE SEQUENCE [LARGE SCALE GENOMIC DNA]</scope>
    <source>
        <strain evidence="7 8">DSM 44778</strain>
    </source>
</reference>
<keyword evidence="8" id="KW-1185">Reference proteome</keyword>
<dbReference type="Proteomes" id="UP000199545">
    <property type="component" value="Unassembled WGS sequence"/>
</dbReference>
<dbReference type="GO" id="GO:0042597">
    <property type="term" value="C:periplasmic space"/>
    <property type="evidence" value="ECO:0007669"/>
    <property type="project" value="UniProtKB-ARBA"/>
</dbReference>
<feature type="chain" id="PRO_5038949340" evidence="5">
    <location>
        <begin position="24"/>
        <end position="541"/>
    </location>
</feature>
<evidence type="ECO:0000259" key="6">
    <source>
        <dbReference type="Pfam" id="PF00496"/>
    </source>
</evidence>
<dbReference type="EMBL" id="FORR01000002">
    <property type="protein sequence ID" value="SFI88193.1"/>
    <property type="molecule type" value="Genomic_DNA"/>
</dbReference>
<feature type="domain" description="Solute-binding protein family 5" evidence="6">
    <location>
        <begin position="80"/>
        <end position="454"/>
    </location>
</feature>
<dbReference type="InterPro" id="IPR023765">
    <property type="entry name" value="SBP_5_CS"/>
</dbReference>
<dbReference type="PROSITE" id="PS51257">
    <property type="entry name" value="PROKAR_LIPOPROTEIN"/>
    <property type="match status" value="1"/>
</dbReference>
<dbReference type="PANTHER" id="PTHR30290">
    <property type="entry name" value="PERIPLASMIC BINDING COMPONENT OF ABC TRANSPORTER"/>
    <property type="match status" value="1"/>
</dbReference>
<organism evidence="7 8">
    <name type="scientific">Thermoflavimicrobium dichotomicum</name>
    <dbReference type="NCBI Taxonomy" id="46223"/>
    <lineage>
        <taxon>Bacteria</taxon>
        <taxon>Bacillati</taxon>
        <taxon>Bacillota</taxon>
        <taxon>Bacilli</taxon>
        <taxon>Bacillales</taxon>
        <taxon>Thermoactinomycetaceae</taxon>
        <taxon>Thermoflavimicrobium</taxon>
    </lineage>
</organism>
<protein>
    <submittedName>
        <fullName evidence="7">Peptide/nickel transport system substrate-binding protein</fullName>
    </submittedName>
</protein>
<dbReference type="SUPFAM" id="SSF53850">
    <property type="entry name" value="Periplasmic binding protein-like II"/>
    <property type="match status" value="1"/>
</dbReference>
<feature type="signal peptide" evidence="5">
    <location>
        <begin position="1"/>
        <end position="23"/>
    </location>
</feature>
<keyword evidence="3" id="KW-0813">Transport</keyword>
<dbReference type="GO" id="GO:0015833">
    <property type="term" value="P:peptide transport"/>
    <property type="evidence" value="ECO:0007669"/>
    <property type="project" value="TreeGrafter"/>
</dbReference>
<dbReference type="CDD" id="cd08493">
    <property type="entry name" value="PBP2_DppA_like"/>
    <property type="match status" value="1"/>
</dbReference>
<dbReference type="Pfam" id="PF00496">
    <property type="entry name" value="SBP_bac_5"/>
    <property type="match status" value="1"/>
</dbReference>
<sequence>MRKKPFWTLALAMVFLLSMVLVACNSGGGGIKKDTGTTLIYGRGADAKKLDPIQVTDGESLKVTGMIYDTLVQYKDENTEIQPGLAEKWESSPDGKVWTFHLRKNVKFHDGTPFNADAVVFNFERWMDKNHPQHKGGEFTYYPDMFGGYKGDKDHVIKAVTKVDDYTVKFELNRPIGPFLANLAMPPFAIGSPTAIKKDPEKFNENPVGTGPFKFKEWKKNDTITLEKNPDYWDKGYPKVDKLIFKSIPDNAARFTALKSGDIDIMDGMNPSDVAQVQQDKKLQLFKQQGMNVAYLSFNMKKKPLDNPKVRQAINYAVDKKRIISNFYAGLAEPAVNPYPSFMLGYNKDVKDYEFNLDKAKQLLKEAGFEKGLKLKLYAPQDPRPYLPNGKKVAEFLKEDFKKIGIDVEIVTFEWKTYQEKVKSGEHELALYGWNGDNGDPDNFLYVLLDKNNAREKDASNISYYTSEEVHKLLVEAQSSIDQNKRVELYKKAQEIIKQDAPWVPLVHATVPIAGKAEIKGFFPHPTSTYKLHKVSVEKKN</sequence>
<evidence type="ECO:0000256" key="5">
    <source>
        <dbReference type="SAM" id="SignalP"/>
    </source>
</evidence>
<keyword evidence="4 5" id="KW-0732">Signal</keyword>
<name>A0A1I3LU58_9BACL</name>
<evidence type="ECO:0000256" key="3">
    <source>
        <dbReference type="ARBA" id="ARBA00022448"/>
    </source>
</evidence>